<accession>A0A653CLE0</accession>
<keyword evidence="1" id="KW-0175">Coiled coil</keyword>
<dbReference type="EMBL" id="CAACVG010008120">
    <property type="protein sequence ID" value="VEN48621.1"/>
    <property type="molecule type" value="Genomic_DNA"/>
</dbReference>
<evidence type="ECO:0000313" key="3">
    <source>
        <dbReference type="EMBL" id="VEN48621.1"/>
    </source>
</evidence>
<evidence type="ECO:0000313" key="4">
    <source>
        <dbReference type="Proteomes" id="UP000410492"/>
    </source>
</evidence>
<name>A0A653CLE0_CALMS</name>
<feature type="non-terminal residue" evidence="3">
    <location>
        <position position="131"/>
    </location>
</feature>
<reference evidence="3 4" key="1">
    <citation type="submission" date="2019-01" db="EMBL/GenBank/DDBJ databases">
        <authorList>
            <person name="Sayadi A."/>
        </authorList>
    </citation>
    <scope>NUCLEOTIDE SEQUENCE [LARGE SCALE GENOMIC DNA]</scope>
</reference>
<proteinExistence type="predicted"/>
<organism evidence="3 4">
    <name type="scientific">Callosobruchus maculatus</name>
    <name type="common">Southern cowpea weevil</name>
    <name type="synonym">Pulse bruchid</name>
    <dbReference type="NCBI Taxonomy" id="64391"/>
    <lineage>
        <taxon>Eukaryota</taxon>
        <taxon>Metazoa</taxon>
        <taxon>Ecdysozoa</taxon>
        <taxon>Arthropoda</taxon>
        <taxon>Hexapoda</taxon>
        <taxon>Insecta</taxon>
        <taxon>Pterygota</taxon>
        <taxon>Neoptera</taxon>
        <taxon>Endopterygota</taxon>
        <taxon>Coleoptera</taxon>
        <taxon>Polyphaga</taxon>
        <taxon>Cucujiformia</taxon>
        <taxon>Chrysomeloidea</taxon>
        <taxon>Chrysomelidae</taxon>
        <taxon>Bruchinae</taxon>
        <taxon>Bruchini</taxon>
        <taxon>Callosobruchus</taxon>
    </lineage>
</organism>
<dbReference type="OrthoDB" id="8184882at2759"/>
<dbReference type="AlphaFoldDB" id="A0A653CLE0"/>
<evidence type="ECO:0000256" key="1">
    <source>
        <dbReference type="SAM" id="Coils"/>
    </source>
</evidence>
<keyword evidence="4" id="KW-1185">Reference proteome</keyword>
<gene>
    <name evidence="3" type="ORF">CALMAC_LOCUS9999</name>
</gene>
<evidence type="ECO:0000256" key="2">
    <source>
        <dbReference type="SAM" id="MobiDB-lite"/>
    </source>
</evidence>
<feature type="region of interest" description="Disordered" evidence="2">
    <location>
        <begin position="109"/>
        <end position="131"/>
    </location>
</feature>
<sequence length="131" mass="14720">MSPIENVVPTLVEVTPQENLELKKKQDRSRELFGVQLEVTSLLLEAERRKLNVLQKELQEALEEGGSIKAKEHQKQELLAAIARIQLQYEHLEKEYQDNALGALISANTRAAGKSSRSQPAIGLKHTPKSR</sequence>
<dbReference type="Proteomes" id="UP000410492">
    <property type="component" value="Unassembled WGS sequence"/>
</dbReference>
<feature type="coiled-coil region" evidence="1">
    <location>
        <begin position="37"/>
        <end position="95"/>
    </location>
</feature>
<protein>
    <submittedName>
        <fullName evidence="3">Uncharacterized protein</fullName>
    </submittedName>
</protein>